<dbReference type="InterPro" id="IPR052897">
    <property type="entry name" value="Sec-Metab_Biosynth_Hydrolase"/>
</dbReference>
<name>A0ABQ3KT71_9PSEU</name>
<dbReference type="InterPro" id="IPR029058">
    <property type="entry name" value="AB_hydrolase_fold"/>
</dbReference>
<dbReference type="PANTHER" id="PTHR37017">
    <property type="entry name" value="AB HYDROLASE-1 DOMAIN-CONTAINING PROTEIN-RELATED"/>
    <property type="match status" value="1"/>
</dbReference>
<reference evidence="3" key="1">
    <citation type="journal article" date="2019" name="Int. J. Syst. Evol. Microbiol.">
        <title>The Global Catalogue of Microorganisms (GCM) 10K type strain sequencing project: providing services to taxonomists for standard genome sequencing and annotation.</title>
        <authorList>
            <consortium name="The Broad Institute Genomics Platform"/>
            <consortium name="The Broad Institute Genome Sequencing Center for Infectious Disease"/>
            <person name="Wu L."/>
            <person name="Ma J."/>
        </authorList>
    </citation>
    <scope>NUCLEOTIDE SEQUENCE [LARGE SCALE GENOMIC DNA]</scope>
    <source>
        <strain evidence="3">CGMCC 4.7680</strain>
    </source>
</reference>
<dbReference type="Proteomes" id="UP000649955">
    <property type="component" value="Unassembled WGS sequence"/>
</dbReference>
<protein>
    <recommendedName>
        <fullName evidence="1">AB hydrolase-1 domain-containing protein</fullName>
    </recommendedName>
</protein>
<keyword evidence="3" id="KW-1185">Reference proteome</keyword>
<comment type="caution">
    <text evidence="2">The sequence shown here is derived from an EMBL/GenBank/DDBJ whole genome shotgun (WGS) entry which is preliminary data.</text>
</comment>
<accession>A0ABQ3KT71</accession>
<sequence>MDLVLVHGTTQSPAGWALLERELAGHRTFPVDLLGGDGPDFPGLVRRQVPHPRRPVVVAHSGAGVLLPAIGAALDAARLVWVGAYIPDFAGGGSLADEALTIIHPEWAGVDPTRDPAVADHFLFHDCDDETRAWAHGTLRLFHPPSLPTRRAGPAPSIPSTVVVPTADRTLRPEWMARAARDRLGVEPVLIDAGHCPHVSRPAELARLIVGAQPG</sequence>
<evidence type="ECO:0000313" key="2">
    <source>
        <dbReference type="EMBL" id="GHG46967.1"/>
    </source>
</evidence>
<evidence type="ECO:0000313" key="3">
    <source>
        <dbReference type="Proteomes" id="UP000649955"/>
    </source>
</evidence>
<gene>
    <name evidence="2" type="ORF">GCM10017567_81710</name>
</gene>
<dbReference type="InterPro" id="IPR000073">
    <property type="entry name" value="AB_hydrolase_1"/>
</dbReference>
<dbReference type="EMBL" id="BNAW01000067">
    <property type="protein sequence ID" value="GHG46967.1"/>
    <property type="molecule type" value="Genomic_DNA"/>
</dbReference>
<dbReference type="SUPFAM" id="SSF53474">
    <property type="entry name" value="alpha/beta-Hydrolases"/>
    <property type="match status" value="1"/>
</dbReference>
<proteinExistence type="predicted"/>
<evidence type="ECO:0000259" key="1">
    <source>
        <dbReference type="Pfam" id="PF12697"/>
    </source>
</evidence>
<organism evidence="2 3">
    <name type="scientific">Amycolatopsis bullii</name>
    <dbReference type="NCBI Taxonomy" id="941987"/>
    <lineage>
        <taxon>Bacteria</taxon>
        <taxon>Bacillati</taxon>
        <taxon>Actinomycetota</taxon>
        <taxon>Actinomycetes</taxon>
        <taxon>Pseudonocardiales</taxon>
        <taxon>Pseudonocardiaceae</taxon>
        <taxon>Amycolatopsis</taxon>
    </lineage>
</organism>
<dbReference type="PANTHER" id="PTHR37017:SF11">
    <property type="entry name" value="ESTERASE_LIPASE_THIOESTERASE DOMAIN-CONTAINING PROTEIN"/>
    <property type="match status" value="1"/>
</dbReference>
<dbReference type="Pfam" id="PF12697">
    <property type="entry name" value="Abhydrolase_6"/>
    <property type="match status" value="1"/>
</dbReference>
<dbReference type="Gene3D" id="3.40.50.1820">
    <property type="entry name" value="alpha/beta hydrolase"/>
    <property type="match status" value="1"/>
</dbReference>
<feature type="domain" description="AB hydrolase-1" evidence="1">
    <location>
        <begin position="3"/>
        <end position="207"/>
    </location>
</feature>